<gene>
    <name evidence="1" type="ORF">CR152_16790</name>
</gene>
<keyword evidence="2" id="KW-1185">Reference proteome</keyword>
<dbReference type="AlphaFoldDB" id="A0A2D2DLZ2"/>
<dbReference type="KEGG" id="mass:CR152_16790"/>
<evidence type="ECO:0000313" key="1">
    <source>
        <dbReference type="EMBL" id="ATQ76007.1"/>
    </source>
</evidence>
<sequence>MYLSCDPIGNLLLAKFSFEGGKDACVFLPASVVFWLLAHLPVNQDPELLPPPNLPHVLPEDWDDVVNPRVLSVQCKQFDDAIRMTMELDRTANLTVLLNRSNVELMRQMMEGYRGDLMDLGF</sequence>
<reference evidence="1" key="1">
    <citation type="submission" date="2017-10" db="EMBL/GenBank/DDBJ databases">
        <title>Massilia psychrophilum sp. nov., a novel purple-pigmented bacterium isolated from Tianshan glacier, Xinjiang Municipality, China.</title>
        <authorList>
            <person name="Wang H."/>
        </authorList>
    </citation>
    <scope>NUCLEOTIDE SEQUENCE [LARGE SCALE GENOMIC DNA]</scope>
    <source>
        <strain evidence="1">B2</strain>
    </source>
</reference>
<dbReference type="Proteomes" id="UP000229897">
    <property type="component" value="Chromosome"/>
</dbReference>
<accession>A0A2D2DLZ2</accession>
<evidence type="ECO:0000313" key="2">
    <source>
        <dbReference type="Proteomes" id="UP000229897"/>
    </source>
</evidence>
<proteinExistence type="predicted"/>
<name>A0A2D2DLZ2_9BURK</name>
<protein>
    <submittedName>
        <fullName evidence="1">Uncharacterized protein</fullName>
    </submittedName>
</protein>
<dbReference type="EMBL" id="CP024608">
    <property type="protein sequence ID" value="ATQ76007.1"/>
    <property type="molecule type" value="Genomic_DNA"/>
</dbReference>
<organism evidence="1 2">
    <name type="scientific">Massilia violaceinigra</name>
    <dbReference type="NCBI Taxonomy" id="2045208"/>
    <lineage>
        <taxon>Bacteria</taxon>
        <taxon>Pseudomonadati</taxon>
        <taxon>Pseudomonadota</taxon>
        <taxon>Betaproteobacteria</taxon>
        <taxon>Burkholderiales</taxon>
        <taxon>Oxalobacteraceae</taxon>
        <taxon>Telluria group</taxon>
        <taxon>Massilia</taxon>
    </lineage>
</organism>
<dbReference type="OrthoDB" id="8756263at2"/>